<dbReference type="InterPro" id="IPR044855">
    <property type="entry name" value="CoA-Trfase_III_dom3_sf"/>
</dbReference>
<dbReference type="InterPro" id="IPR023606">
    <property type="entry name" value="CoA-Trfase_III_dom_1_sf"/>
</dbReference>
<keyword evidence="2" id="KW-1185">Reference proteome</keyword>
<dbReference type="Gene3D" id="3.30.1540.10">
    <property type="entry name" value="formyl-coa transferase, domain 3"/>
    <property type="match status" value="1"/>
</dbReference>
<dbReference type="PANTHER" id="PTHR48228:SF5">
    <property type="entry name" value="ALPHA-METHYLACYL-COA RACEMASE"/>
    <property type="match status" value="1"/>
</dbReference>
<name>A0ABV3VAT7_9MYCO</name>
<reference evidence="1 2" key="1">
    <citation type="submission" date="2024-04" db="EMBL/GenBank/DDBJ databases">
        <title>Genomic Markers of Mycobacteria.</title>
        <authorList>
            <person name="Soliman M.S."/>
            <person name="Elkholy A."/>
            <person name="Soliman N.S."/>
            <person name="Abbas A."/>
            <person name="Khayrat S."/>
            <person name="Shawky S."/>
        </authorList>
    </citation>
    <scope>NUCLEOTIDE SEQUENCE [LARGE SCALE GENOMIC DNA]</scope>
    <source>
        <strain evidence="1 2">Egy-CU-AM5</strain>
    </source>
</reference>
<dbReference type="EMBL" id="JBDLOU010000015">
    <property type="protein sequence ID" value="MEX3738514.1"/>
    <property type="molecule type" value="Genomic_DNA"/>
</dbReference>
<dbReference type="GO" id="GO:0016740">
    <property type="term" value="F:transferase activity"/>
    <property type="evidence" value="ECO:0007669"/>
    <property type="project" value="UniProtKB-KW"/>
</dbReference>
<dbReference type="Pfam" id="PF02515">
    <property type="entry name" value="CoA_transf_3"/>
    <property type="match status" value="1"/>
</dbReference>
<dbReference type="InterPro" id="IPR003673">
    <property type="entry name" value="CoA-Trfase_fam_III"/>
</dbReference>
<keyword evidence="1" id="KW-0808">Transferase</keyword>
<dbReference type="RefSeq" id="WP_368572864.1">
    <property type="nucleotide sequence ID" value="NZ_JBDLOU010000015.1"/>
</dbReference>
<evidence type="ECO:0000313" key="1">
    <source>
        <dbReference type="EMBL" id="MEX3738514.1"/>
    </source>
</evidence>
<comment type="caution">
    <text evidence="1">The sequence shown here is derived from an EMBL/GenBank/DDBJ whole genome shotgun (WGS) entry which is preliminary data.</text>
</comment>
<dbReference type="Gene3D" id="3.40.50.10540">
    <property type="entry name" value="Crotonobetainyl-coa:carnitine coa-transferase, domain 1"/>
    <property type="match status" value="1"/>
</dbReference>
<dbReference type="InterPro" id="IPR050509">
    <property type="entry name" value="CoA-transferase_III"/>
</dbReference>
<evidence type="ECO:0000313" key="2">
    <source>
        <dbReference type="Proteomes" id="UP001558474"/>
    </source>
</evidence>
<dbReference type="SUPFAM" id="SSF89796">
    <property type="entry name" value="CoA-transferase family III (CaiB/BaiF)"/>
    <property type="match status" value="1"/>
</dbReference>
<sequence>MADSVTPDPTRPLSGVRIVEISSFVAVPLAGMTLAQLGAEVVRVDPIGGAADYHRWPLTDGGDSIYWAGLNKGKRSLAADMRSPDGQQLVQRLIAEAGVLITNVAGRQWHSYDVLSALRPALIHVEVSGRADGGTGVDYTVNAGLGFPMVTGPAQLATPVNHVLPAWDVSCGLYVALAVSAALRHRDATGEGARISIPLENVALATAGNLGFLTEVMINGTSRERLGNTLYGTYGQNFTSSDGVGFMLVALTGRHFRDLTEVTGTTKAVAALAEAFGADFTDEGQRYTHRDALTGLFTLWFSEHTAEEISAALSGTSVLWERYRSFAEVAVNERVVANPLFTPLEQPRVGTYLAPGLPVAIGGVYPPAVPAPALGDDTTAVLAEHLGLGADEIAALTESGTVATGADER</sequence>
<protein>
    <submittedName>
        <fullName evidence="1">CoA transferase</fullName>
    </submittedName>
</protein>
<dbReference type="PANTHER" id="PTHR48228">
    <property type="entry name" value="SUCCINYL-COA--D-CITRAMALATE COA-TRANSFERASE"/>
    <property type="match status" value="1"/>
</dbReference>
<dbReference type="Proteomes" id="UP001558474">
    <property type="component" value="Unassembled WGS sequence"/>
</dbReference>
<accession>A0ABV3VAT7</accession>
<proteinExistence type="predicted"/>
<organism evidence="1 2">
    <name type="scientific">Mycolicibacterium porcinum</name>
    <dbReference type="NCBI Taxonomy" id="39693"/>
    <lineage>
        <taxon>Bacteria</taxon>
        <taxon>Bacillati</taxon>
        <taxon>Actinomycetota</taxon>
        <taxon>Actinomycetes</taxon>
        <taxon>Mycobacteriales</taxon>
        <taxon>Mycobacteriaceae</taxon>
        <taxon>Mycolicibacterium</taxon>
    </lineage>
</organism>
<gene>
    <name evidence="1" type="ORF">ABFW12_09710</name>
</gene>